<dbReference type="RefSeq" id="XP_043002241.1">
    <property type="nucleotide sequence ID" value="XM_043160285.1"/>
</dbReference>
<feature type="compositionally biased region" description="Basic and acidic residues" evidence="1">
    <location>
        <begin position="205"/>
        <end position="216"/>
    </location>
</feature>
<feature type="compositionally biased region" description="Basic and acidic residues" evidence="1">
    <location>
        <begin position="1"/>
        <end position="15"/>
    </location>
</feature>
<proteinExistence type="predicted"/>
<dbReference type="Pfam" id="PF20415">
    <property type="entry name" value="DUF6699"/>
    <property type="match status" value="1"/>
</dbReference>
<feature type="domain" description="DUF6699" evidence="2">
    <location>
        <begin position="337"/>
        <end position="457"/>
    </location>
</feature>
<feature type="compositionally biased region" description="Polar residues" evidence="1">
    <location>
        <begin position="29"/>
        <end position="39"/>
    </location>
</feature>
<feature type="region of interest" description="Disordered" evidence="1">
    <location>
        <begin position="1"/>
        <end position="136"/>
    </location>
</feature>
<feature type="region of interest" description="Disordered" evidence="1">
    <location>
        <begin position="190"/>
        <end position="216"/>
    </location>
</feature>
<dbReference type="GeneID" id="66072387"/>
<accession>A0A9P7RLQ0</accession>
<evidence type="ECO:0000313" key="4">
    <source>
        <dbReference type="Proteomes" id="UP001049176"/>
    </source>
</evidence>
<dbReference type="Proteomes" id="UP001049176">
    <property type="component" value="Chromosome 11"/>
</dbReference>
<keyword evidence="4" id="KW-1185">Reference proteome</keyword>
<dbReference type="KEGG" id="more:E1B28_003311"/>
<gene>
    <name evidence="3" type="ORF">E1B28_003311</name>
</gene>
<sequence>MNRLFRSSERKDYPKTPKISSIALPPSPTSNTSFVTMQSFMMPRNATPAVHNRSATPVSSSGRRHTIPDPTLHHRTRTNSTSSHGTSEKPIKGILKNSTSGMRPAAPDQSSGRQSIMVPPESQSHRERTMSNSSTFSSAIKPLKSILKKTTKGTETNLSASILVAPFASSTRRRTSADYSVSDTEAYTKRTEATRASSRLHKPDRHYPDVHSKPLSDLHSKYADKPITISHSQDEKAIPKKGWETPDIKKMNQNSYNLGMALKSDHLITSEPLKLSVISLDWVLVRQDNPKKRPLECYHFAPLFDMMYQPDPHPYDPTGSYKPGAVVYDRRKRRPIADETAGRYFRRPASSHCRLDIMHLFMGSNPEWKTTVHSVDPAGIRPIDVFRAIFDMLQAPLTSREMAIVSKNKEGLRECERFRDERIKTSPVLPAVALAKGCVRVDVLGNYRYFNGLVQVGDCEWIVESCHPKQSPHLI</sequence>
<name>A0A9P7RLQ0_9AGAR</name>
<dbReference type="InterPro" id="IPR046522">
    <property type="entry name" value="DUF6699"/>
</dbReference>
<evidence type="ECO:0000313" key="3">
    <source>
        <dbReference type="EMBL" id="KAG7085770.1"/>
    </source>
</evidence>
<reference evidence="3" key="1">
    <citation type="journal article" date="2021" name="Genome Biol. Evol.">
        <title>The assembled and annotated genome of the fairy-ring fungus Marasmius oreades.</title>
        <authorList>
            <person name="Hiltunen M."/>
            <person name="Ament-Velasquez S.L."/>
            <person name="Johannesson H."/>
        </authorList>
    </citation>
    <scope>NUCLEOTIDE SEQUENCE</scope>
    <source>
        <strain evidence="3">03SP1</strain>
    </source>
</reference>
<dbReference type="EMBL" id="CM032191">
    <property type="protein sequence ID" value="KAG7085770.1"/>
    <property type="molecule type" value="Genomic_DNA"/>
</dbReference>
<organism evidence="3 4">
    <name type="scientific">Marasmius oreades</name>
    <name type="common">fairy-ring Marasmius</name>
    <dbReference type="NCBI Taxonomy" id="181124"/>
    <lineage>
        <taxon>Eukaryota</taxon>
        <taxon>Fungi</taxon>
        <taxon>Dikarya</taxon>
        <taxon>Basidiomycota</taxon>
        <taxon>Agaricomycotina</taxon>
        <taxon>Agaricomycetes</taxon>
        <taxon>Agaricomycetidae</taxon>
        <taxon>Agaricales</taxon>
        <taxon>Marasmiineae</taxon>
        <taxon>Marasmiaceae</taxon>
        <taxon>Marasmius</taxon>
    </lineage>
</organism>
<evidence type="ECO:0000259" key="2">
    <source>
        <dbReference type="Pfam" id="PF20415"/>
    </source>
</evidence>
<protein>
    <recommendedName>
        <fullName evidence="2">DUF6699 domain-containing protein</fullName>
    </recommendedName>
</protein>
<comment type="caution">
    <text evidence="3">The sequence shown here is derived from an EMBL/GenBank/DDBJ whole genome shotgun (WGS) entry which is preliminary data.</text>
</comment>
<dbReference type="OrthoDB" id="2970175at2759"/>
<evidence type="ECO:0000256" key="1">
    <source>
        <dbReference type="SAM" id="MobiDB-lite"/>
    </source>
</evidence>
<dbReference type="AlphaFoldDB" id="A0A9P7RLQ0"/>